<keyword evidence="4 8" id="KW-0808">Transferase</keyword>
<keyword evidence="10" id="KW-1185">Reference proteome</keyword>
<evidence type="ECO:0000313" key="9">
    <source>
        <dbReference type="EMBL" id="GLI63438.1"/>
    </source>
</evidence>
<keyword evidence="5" id="KW-0812">Transmembrane</keyword>
<feature type="non-terminal residue" evidence="9">
    <location>
        <position position="1"/>
    </location>
</feature>
<organism evidence="9 10">
    <name type="scientific">Volvox africanus</name>
    <dbReference type="NCBI Taxonomy" id="51714"/>
    <lineage>
        <taxon>Eukaryota</taxon>
        <taxon>Viridiplantae</taxon>
        <taxon>Chlorophyta</taxon>
        <taxon>core chlorophytes</taxon>
        <taxon>Chlorophyceae</taxon>
        <taxon>CS clade</taxon>
        <taxon>Chlamydomonadales</taxon>
        <taxon>Volvocaceae</taxon>
        <taxon>Volvox</taxon>
    </lineage>
</organism>
<protein>
    <recommendedName>
        <fullName evidence="8">Glycosyltransferase family 92 protein</fullName>
        <ecNumber evidence="8">2.4.1.-</ecNumber>
    </recommendedName>
</protein>
<evidence type="ECO:0000256" key="8">
    <source>
        <dbReference type="RuleBase" id="RU366017"/>
    </source>
</evidence>
<keyword evidence="6" id="KW-1133">Transmembrane helix</keyword>
<evidence type="ECO:0000256" key="3">
    <source>
        <dbReference type="ARBA" id="ARBA00022676"/>
    </source>
</evidence>
<keyword evidence="3 8" id="KW-0328">Glycosyltransferase</keyword>
<dbReference type="InterPro" id="IPR008166">
    <property type="entry name" value="Glyco_transf_92"/>
</dbReference>
<evidence type="ECO:0000256" key="7">
    <source>
        <dbReference type="ARBA" id="ARBA00023136"/>
    </source>
</evidence>
<evidence type="ECO:0000256" key="5">
    <source>
        <dbReference type="ARBA" id="ARBA00022692"/>
    </source>
</evidence>
<evidence type="ECO:0000256" key="4">
    <source>
        <dbReference type="ARBA" id="ARBA00022679"/>
    </source>
</evidence>
<evidence type="ECO:0000256" key="2">
    <source>
        <dbReference type="ARBA" id="ARBA00007647"/>
    </source>
</evidence>
<comment type="similarity">
    <text evidence="2 8">Belongs to the glycosyltransferase 92 family.</text>
</comment>
<proteinExistence type="inferred from homology"/>
<evidence type="ECO:0000256" key="6">
    <source>
        <dbReference type="ARBA" id="ARBA00022989"/>
    </source>
</evidence>
<dbReference type="EC" id="2.4.1.-" evidence="8"/>
<comment type="subcellular location">
    <subcellularLocation>
        <location evidence="1">Membrane</location>
        <topology evidence="1">Single-pass membrane protein</topology>
    </subcellularLocation>
</comment>
<dbReference type="EMBL" id="BSDZ01000015">
    <property type="protein sequence ID" value="GLI63438.1"/>
    <property type="molecule type" value="Genomic_DNA"/>
</dbReference>
<evidence type="ECO:0000256" key="1">
    <source>
        <dbReference type="ARBA" id="ARBA00004167"/>
    </source>
</evidence>
<evidence type="ECO:0000313" key="10">
    <source>
        <dbReference type="Proteomes" id="UP001165090"/>
    </source>
</evidence>
<keyword evidence="7" id="KW-0472">Membrane</keyword>
<name>A0ABQ5S0M1_9CHLO</name>
<reference evidence="9 10" key="1">
    <citation type="journal article" date="2023" name="IScience">
        <title>Expanded male sex-determining region conserved during the evolution of homothallism in the green alga Volvox.</title>
        <authorList>
            <person name="Yamamoto K."/>
            <person name="Matsuzaki R."/>
            <person name="Mahakham W."/>
            <person name="Heman W."/>
            <person name="Sekimoto H."/>
            <person name="Kawachi M."/>
            <person name="Minakuchi Y."/>
            <person name="Toyoda A."/>
            <person name="Nozaki H."/>
        </authorList>
    </citation>
    <scope>NUCLEOTIDE SEQUENCE [LARGE SCALE GENOMIC DNA]</scope>
    <source>
        <strain evidence="9 10">NIES-4468</strain>
    </source>
</reference>
<dbReference type="PANTHER" id="PTHR21461">
    <property type="entry name" value="GLYCOSYLTRANSFERASE FAMILY 92 PROTEIN"/>
    <property type="match status" value="1"/>
</dbReference>
<dbReference type="Pfam" id="PF01697">
    <property type="entry name" value="Glyco_transf_92"/>
    <property type="match status" value="1"/>
</dbReference>
<accession>A0ABQ5S0M1</accession>
<comment type="caution">
    <text evidence="9">The sequence shown here is derived from an EMBL/GenBank/DDBJ whole genome shotgun (WGS) entry which is preliminary data.</text>
</comment>
<sequence length="454" mass="50504">KKCYLAYCFILTEPSARTLLKIATGRDHCCVPVPGFLRRLAGIHHPHVAPASRNSRVSQWFDMATQPQHRGITRRSAQLTPASNTALLAVPLLVLCGLPLPLGPMGLATAQTLLEADPGSLLHSASAADGITGMQGLLGTRSTSTPGTSSDGYSALCVVGRNENPYIKEWVEYHNCLGFSRIYLYDHNSTVPLLGEIKDLVDSGFVVYTNYSGMHTKFKDGYTSDLDRFMSTVQGQAYKDCVDRFGQRHTFLGFIDIDEFLVIYDEKINNVDDLLREYEQHPGLSIYWVLLGSSGHKDRPTGLVVDEYKACTPHDHKFNTQFKTFANTRFRPVMYSPHRAVFAAPPDPETGLEPYMVDENHNRIPRGRNKNCTHRRAAVFHYVTKSLTDFNEKMHRGGGAGVTRPTYYFDLMDKYSKETCEGAVQTRQRFCGGKLPHVLSLVAAGAGSTAINME</sequence>
<dbReference type="Proteomes" id="UP001165090">
    <property type="component" value="Unassembled WGS sequence"/>
</dbReference>
<dbReference type="PANTHER" id="PTHR21461:SF69">
    <property type="entry name" value="GLYCOSYLTRANSFERASE FAMILY 92 PROTEIN"/>
    <property type="match status" value="1"/>
</dbReference>
<gene>
    <name evidence="9" type="ORF">VaNZ11_006329</name>
</gene>